<gene>
    <name evidence="2" type="ORF">LWI28_010249</name>
</gene>
<organism evidence="2 3">
    <name type="scientific">Acer negundo</name>
    <name type="common">Box elder</name>
    <dbReference type="NCBI Taxonomy" id="4023"/>
    <lineage>
        <taxon>Eukaryota</taxon>
        <taxon>Viridiplantae</taxon>
        <taxon>Streptophyta</taxon>
        <taxon>Embryophyta</taxon>
        <taxon>Tracheophyta</taxon>
        <taxon>Spermatophyta</taxon>
        <taxon>Magnoliopsida</taxon>
        <taxon>eudicotyledons</taxon>
        <taxon>Gunneridae</taxon>
        <taxon>Pentapetalae</taxon>
        <taxon>rosids</taxon>
        <taxon>malvids</taxon>
        <taxon>Sapindales</taxon>
        <taxon>Sapindaceae</taxon>
        <taxon>Hippocastanoideae</taxon>
        <taxon>Acereae</taxon>
        <taxon>Acer</taxon>
    </lineage>
</organism>
<reference evidence="2" key="2">
    <citation type="submission" date="2023-02" db="EMBL/GenBank/DDBJ databases">
        <authorList>
            <person name="Swenson N.G."/>
            <person name="Wegrzyn J.L."/>
            <person name="Mcevoy S.L."/>
        </authorList>
    </citation>
    <scope>NUCLEOTIDE SEQUENCE</scope>
    <source>
        <strain evidence="2">91603</strain>
        <tissue evidence="2">Leaf</tissue>
    </source>
</reference>
<feature type="region of interest" description="Disordered" evidence="1">
    <location>
        <begin position="99"/>
        <end position="125"/>
    </location>
</feature>
<name>A0AAD5J4T5_ACENE</name>
<accession>A0AAD5J4T5</accession>
<evidence type="ECO:0000313" key="3">
    <source>
        <dbReference type="Proteomes" id="UP001064489"/>
    </source>
</evidence>
<dbReference type="AlphaFoldDB" id="A0AAD5J4T5"/>
<keyword evidence="3" id="KW-1185">Reference proteome</keyword>
<evidence type="ECO:0008006" key="4">
    <source>
        <dbReference type="Google" id="ProtNLM"/>
    </source>
</evidence>
<protein>
    <recommendedName>
        <fullName evidence="4">DUF4283 domain-containing protein</fullName>
    </recommendedName>
</protein>
<comment type="caution">
    <text evidence="2">The sequence shown here is derived from an EMBL/GenBank/DDBJ whole genome shotgun (WGS) entry which is preliminary data.</text>
</comment>
<dbReference type="Proteomes" id="UP001064489">
    <property type="component" value="Chromosome 3"/>
</dbReference>
<reference evidence="2" key="1">
    <citation type="journal article" date="2022" name="Plant J.">
        <title>Strategies of tolerance reflected in two North American maple genomes.</title>
        <authorList>
            <person name="McEvoy S.L."/>
            <person name="Sezen U.U."/>
            <person name="Trouern-Trend A."/>
            <person name="McMahon S.M."/>
            <person name="Schaberg P.G."/>
            <person name="Yang J."/>
            <person name="Wegrzyn J.L."/>
            <person name="Swenson N.G."/>
        </authorList>
    </citation>
    <scope>NUCLEOTIDE SEQUENCE</scope>
    <source>
        <strain evidence="2">91603</strain>
    </source>
</reference>
<dbReference type="EMBL" id="JAJSOW010000100">
    <property type="protein sequence ID" value="KAI9185739.1"/>
    <property type="molecule type" value="Genomic_DNA"/>
</dbReference>
<dbReference type="PANTHER" id="PTHR34427">
    <property type="entry name" value="DUF4283 DOMAIN PROTEIN"/>
    <property type="match status" value="1"/>
</dbReference>
<evidence type="ECO:0000313" key="2">
    <source>
        <dbReference type="EMBL" id="KAI9185739.1"/>
    </source>
</evidence>
<dbReference type="PANTHER" id="PTHR34427:SF5">
    <property type="entry name" value="DUF4283 DOMAIN-CONTAINING PROTEIN"/>
    <property type="match status" value="1"/>
</dbReference>
<sequence length="125" mass="14128">MVAKPNPLWFTISGLPLHLWNITTFQKLGSILGNLSFIEEETLLRRRMDRARLLVAIIGNCRCPKVVKIKDGSRSFPVQIVKDFFPVDFLDLNFEAPAPKNQLSSDGTESHKSCNSVDKRRKTAS</sequence>
<proteinExistence type="predicted"/>
<evidence type="ECO:0000256" key="1">
    <source>
        <dbReference type="SAM" id="MobiDB-lite"/>
    </source>
</evidence>